<dbReference type="EMBL" id="AFUN01000038">
    <property type="protein sequence ID" value="EGR95523.1"/>
    <property type="molecule type" value="Genomic_DNA"/>
</dbReference>
<dbReference type="Proteomes" id="UP000007832">
    <property type="component" value="Unassembled WGS sequence"/>
</dbReference>
<dbReference type="STRING" id="1574624.GCA_001642025_01374"/>
<evidence type="ECO:0000313" key="4">
    <source>
        <dbReference type="Proteomes" id="UP000007832"/>
    </source>
</evidence>
<dbReference type="AlphaFoldDB" id="F9NX23"/>
<comment type="caution">
    <text evidence="3">The sequence shown here is derived from an EMBL/GenBank/DDBJ whole genome shotgun (WGS) entry which is preliminary data.</text>
</comment>
<feature type="signal peptide" evidence="2">
    <location>
        <begin position="1"/>
        <end position="28"/>
    </location>
</feature>
<accession>F9NX23</accession>
<evidence type="ECO:0000256" key="1">
    <source>
        <dbReference type="SAM" id="MobiDB-lite"/>
    </source>
</evidence>
<gene>
    <name evidence="3" type="ORF">HMPREF1162_2000</name>
</gene>
<reference evidence="3 4" key="1">
    <citation type="submission" date="2011-07" db="EMBL/GenBank/DDBJ databases">
        <title>Genome Sequence of Propionibacterium acnes SK182B-JCVI.</title>
        <authorList>
            <person name="Durkin A.S."/>
            <person name="Madupu R."/>
            <person name="Hostetler J."/>
            <person name="Radune D."/>
            <person name="Torralba M."/>
            <person name="Methe B."/>
            <person name="Sutton G."/>
            <person name="Strausberg R.L."/>
            <person name="Nelson K.E."/>
        </authorList>
    </citation>
    <scope>NUCLEOTIDE SEQUENCE [LARGE SCALE GENOMIC DNA]</scope>
    <source>
        <strain evidence="3 4">SK182B-JCVI</strain>
    </source>
</reference>
<evidence type="ECO:0000256" key="2">
    <source>
        <dbReference type="SAM" id="SignalP"/>
    </source>
</evidence>
<keyword evidence="2" id="KW-0732">Signal</keyword>
<proteinExistence type="predicted"/>
<feature type="region of interest" description="Disordered" evidence="1">
    <location>
        <begin position="37"/>
        <end position="64"/>
    </location>
</feature>
<sequence length="179" mass="17882">MKRAVLTGSVAAFLGMAAFIAVVPGANAESVPLPMPTSKVTTDVRGTDRPLGDASGGTTQTPRHHIIVPPEIHGGTIYLPDISAGPIILPTIKGGTITLPDIKGGTITLPDISGRPIVLPKVKGGVVSIPPITLPSVHISGDIRGNAAGRFAGTNGNFLAAGGIGAPAGRPESLPQTGA</sequence>
<organism evidence="3 4">
    <name type="scientific">[Propionibacterium] namnetense SK182B-JCVI</name>
    <dbReference type="NCBI Taxonomy" id="1051006"/>
    <lineage>
        <taxon>Bacteria</taxon>
        <taxon>Bacillati</taxon>
        <taxon>Actinomycetota</taxon>
        <taxon>Actinomycetes</taxon>
        <taxon>Propionibacteriales</taxon>
        <taxon>Propionibacteriaceae</taxon>
        <taxon>Cutibacterium</taxon>
    </lineage>
</organism>
<protein>
    <submittedName>
        <fullName evidence="3">Uncharacterized protein</fullName>
    </submittedName>
</protein>
<feature type="chain" id="PRO_5003384875" evidence="2">
    <location>
        <begin position="29"/>
        <end position="179"/>
    </location>
</feature>
<name>F9NX23_9ACTN</name>
<evidence type="ECO:0000313" key="3">
    <source>
        <dbReference type="EMBL" id="EGR95523.1"/>
    </source>
</evidence>
<dbReference type="PATRIC" id="fig|1051006.4.peg.1735"/>